<keyword evidence="1" id="KW-1133">Transmembrane helix</keyword>
<evidence type="ECO:0000313" key="3">
    <source>
        <dbReference type="Proteomes" id="UP001595478"/>
    </source>
</evidence>
<feature type="transmembrane region" description="Helical" evidence="1">
    <location>
        <begin position="20"/>
        <end position="37"/>
    </location>
</feature>
<evidence type="ECO:0000256" key="1">
    <source>
        <dbReference type="SAM" id="Phobius"/>
    </source>
</evidence>
<keyword evidence="1" id="KW-0472">Membrane</keyword>
<dbReference type="Proteomes" id="UP001595478">
    <property type="component" value="Unassembled WGS sequence"/>
</dbReference>
<comment type="caution">
    <text evidence="2">The sequence shown here is derived from an EMBL/GenBank/DDBJ whole genome shotgun (WGS) entry which is preliminary data.</text>
</comment>
<proteinExistence type="predicted"/>
<name>A0ABV7FLP3_9ALTE</name>
<dbReference type="RefSeq" id="WP_376918330.1">
    <property type="nucleotide sequence ID" value="NZ_JBHRSW010000004.1"/>
</dbReference>
<keyword evidence="1" id="KW-0812">Transmembrane</keyword>
<keyword evidence="3" id="KW-1185">Reference proteome</keyword>
<organism evidence="2 3">
    <name type="scientific">Agaribacter flavus</name>
    <dbReference type="NCBI Taxonomy" id="1902781"/>
    <lineage>
        <taxon>Bacteria</taxon>
        <taxon>Pseudomonadati</taxon>
        <taxon>Pseudomonadota</taxon>
        <taxon>Gammaproteobacteria</taxon>
        <taxon>Alteromonadales</taxon>
        <taxon>Alteromonadaceae</taxon>
        <taxon>Agaribacter</taxon>
    </lineage>
</organism>
<sequence length="110" mass="12411">MLTFKKINDFQPTLGMVEYGVLLCVVAVCTIAGILSLKESASGTVALLSLLIFVGVFVTFTFCHLQRRKRAISFYTEWLQSLSNEEISTLQNRLKPQSEELLIIARLQKQ</sequence>
<evidence type="ECO:0000313" key="2">
    <source>
        <dbReference type="EMBL" id="MFC3120188.1"/>
    </source>
</evidence>
<reference evidence="3" key="1">
    <citation type="journal article" date="2019" name="Int. J. Syst. Evol. Microbiol.">
        <title>The Global Catalogue of Microorganisms (GCM) 10K type strain sequencing project: providing services to taxonomists for standard genome sequencing and annotation.</title>
        <authorList>
            <consortium name="The Broad Institute Genomics Platform"/>
            <consortium name="The Broad Institute Genome Sequencing Center for Infectious Disease"/>
            <person name="Wu L."/>
            <person name="Ma J."/>
        </authorList>
    </citation>
    <scope>NUCLEOTIDE SEQUENCE [LARGE SCALE GENOMIC DNA]</scope>
    <source>
        <strain evidence="3">KCTC 52473</strain>
    </source>
</reference>
<dbReference type="EMBL" id="JBHRSW010000004">
    <property type="protein sequence ID" value="MFC3120188.1"/>
    <property type="molecule type" value="Genomic_DNA"/>
</dbReference>
<accession>A0ABV7FLP3</accession>
<feature type="transmembrane region" description="Helical" evidence="1">
    <location>
        <begin position="43"/>
        <end position="65"/>
    </location>
</feature>
<gene>
    <name evidence="2" type="ORF">ACFOHL_00975</name>
</gene>
<protein>
    <submittedName>
        <fullName evidence="2">Uncharacterized protein</fullName>
    </submittedName>
</protein>